<comment type="similarity">
    <text evidence="3">Belongs to the bacterial solute-binding protein 9 family.</text>
</comment>
<dbReference type="GO" id="GO:0046872">
    <property type="term" value="F:metal ion binding"/>
    <property type="evidence" value="ECO:0007669"/>
    <property type="project" value="UniProtKB-KW"/>
</dbReference>
<evidence type="ECO:0000313" key="5">
    <source>
        <dbReference type="EMBL" id="ATZ07749.1"/>
    </source>
</evidence>
<dbReference type="NCBIfam" id="TIGR03769">
    <property type="entry name" value="P_ac_wall_RPT"/>
    <property type="match status" value="1"/>
</dbReference>
<dbReference type="PRINTS" id="PR00691">
    <property type="entry name" value="ADHESINB"/>
</dbReference>
<dbReference type="PANTHER" id="PTHR42953">
    <property type="entry name" value="HIGH-AFFINITY ZINC UPTAKE SYSTEM PROTEIN ZNUA-RELATED"/>
    <property type="match status" value="1"/>
</dbReference>
<dbReference type="Proteomes" id="UP000231994">
    <property type="component" value="Chromosome"/>
</dbReference>
<organism evidence="5 6">
    <name type="scientific">Corynebacterium striatum</name>
    <dbReference type="NCBI Taxonomy" id="43770"/>
    <lineage>
        <taxon>Bacteria</taxon>
        <taxon>Bacillati</taxon>
        <taxon>Actinomycetota</taxon>
        <taxon>Actinomycetes</taxon>
        <taxon>Mycobacteriales</taxon>
        <taxon>Corynebacteriaceae</taxon>
        <taxon>Corynebacterium</taxon>
    </lineage>
</organism>
<dbReference type="SUPFAM" id="SSF53807">
    <property type="entry name" value="Helical backbone' metal receptor"/>
    <property type="match status" value="1"/>
</dbReference>
<dbReference type="InterPro" id="IPR022434">
    <property type="entry name" value="ABC_LPXTG_lipo_actinobac"/>
</dbReference>
<dbReference type="PRINTS" id="PR00690">
    <property type="entry name" value="ADHESNFAMILY"/>
</dbReference>
<dbReference type="InterPro" id="IPR006129">
    <property type="entry name" value="AdhesinB"/>
</dbReference>
<reference evidence="5 6" key="1">
    <citation type="submission" date="2017-11" db="EMBL/GenBank/DDBJ databases">
        <title>Whole genome sequencing of cultured pathogen.</title>
        <authorList>
            <person name="Hoffmann M."/>
            <person name="Sanchez M."/>
            <person name="Timme R."/>
            <person name="Nudel K."/>
            <person name="Bry L."/>
        </authorList>
    </citation>
    <scope>NUCLEOTIDE SEQUENCE [LARGE SCALE GENOMIC DNA]</scope>
    <source>
        <strain evidence="5 6">216</strain>
    </source>
</reference>
<evidence type="ECO:0000256" key="4">
    <source>
        <dbReference type="SAM" id="SignalP"/>
    </source>
</evidence>
<accession>A0ABC8CH87</accession>
<dbReference type="Gene3D" id="3.40.50.1980">
    <property type="entry name" value="Nitrogenase molybdenum iron protein domain"/>
    <property type="match status" value="2"/>
</dbReference>
<evidence type="ECO:0000256" key="3">
    <source>
        <dbReference type="RuleBase" id="RU003512"/>
    </source>
</evidence>
<dbReference type="InterPro" id="IPR050492">
    <property type="entry name" value="Bact_metal-bind_prot9"/>
</dbReference>
<evidence type="ECO:0000256" key="1">
    <source>
        <dbReference type="ARBA" id="ARBA00022448"/>
    </source>
</evidence>
<evidence type="ECO:0000313" key="6">
    <source>
        <dbReference type="Proteomes" id="UP000231994"/>
    </source>
</evidence>
<sequence length="506" mass="54048">MQYPIPSLGMRRCMVLGASLSALALSACTSAGQAELHPGATTSPAALNVVATTPILADVVRNVAGPDVNVTTLIPAGKDPHTFEPSLRTIRDAANADVTFANGYLLEPQALMDTLRETSSAPVVEVSDQASTRGAKLVPLVENVALDAIWLGLRIQDAPANSHAVELSMVSAEGPGDVSAYVVTTFGTPEVLFNSADGISAREDTAQLPANAHTHVSWGFSKPGIYRLGFRANSREGDTEPTESTEVTVAVGVNPPDGMQALSEGHVDITANMAGSTIDLQDNGKHFDPATTALTLPSSTLQEIPPNPSYRFLGRPGSETYLLPQAVLGKHIHGEVDPHLWHDVDNVIAEAEVIADQLALVDPTHGAEYRKRAQSYSDSLRQTDEYVAAQLNAIPQSRRHLVTPHHGYAYLEQGYGMQVAGFVTPNPAIEPSPRDVIALRRTLENLQLPAVFVEPTQQSSTATLTEAAAQLGVAVCPIYGDTLDERVPTYIDFMRFNADSLRRCLA</sequence>
<dbReference type="AlphaFoldDB" id="A0ABC8CH87"/>
<name>A0ABC8CH87_CORST</name>
<dbReference type="InterPro" id="IPR022435">
    <property type="entry name" value="Surface-anchored_actinobac"/>
</dbReference>
<feature type="chain" id="PRO_5044791683" evidence="4">
    <location>
        <begin position="25"/>
        <end position="506"/>
    </location>
</feature>
<keyword evidence="2 4" id="KW-0732">Signal</keyword>
<dbReference type="EMBL" id="CP024932">
    <property type="protein sequence ID" value="ATZ07749.1"/>
    <property type="molecule type" value="Genomic_DNA"/>
</dbReference>
<feature type="signal peptide" evidence="4">
    <location>
        <begin position="1"/>
        <end position="24"/>
    </location>
</feature>
<keyword evidence="1 3" id="KW-0813">Transport</keyword>
<protein>
    <submittedName>
        <fullName evidence="5">Anchored repeat ABC transporter, substrate-binding protein</fullName>
    </submittedName>
</protein>
<dbReference type="InterPro" id="IPR006127">
    <property type="entry name" value="ZnuA-like"/>
</dbReference>
<dbReference type="GO" id="GO:0030313">
    <property type="term" value="C:cell envelope"/>
    <property type="evidence" value="ECO:0007669"/>
    <property type="project" value="UniProtKB-SubCell"/>
</dbReference>
<dbReference type="NCBIfam" id="NF038134">
    <property type="entry name" value="choice_anch_M"/>
    <property type="match status" value="1"/>
</dbReference>
<proteinExistence type="inferred from homology"/>
<dbReference type="InterPro" id="IPR006128">
    <property type="entry name" value="Lipoprotein_PsaA-like"/>
</dbReference>
<evidence type="ECO:0000256" key="2">
    <source>
        <dbReference type="ARBA" id="ARBA00022729"/>
    </source>
</evidence>
<dbReference type="NCBIfam" id="TIGR03772">
    <property type="entry name" value="anch_rpt_subst"/>
    <property type="match status" value="1"/>
</dbReference>
<gene>
    <name evidence="5" type="ORF">A9D01_02180</name>
</gene>
<dbReference type="Pfam" id="PF01297">
    <property type="entry name" value="ZnuA"/>
    <property type="match status" value="2"/>
</dbReference>